<gene>
    <name evidence="1" type="ORF">METZ01_LOCUS506267</name>
</gene>
<feature type="non-terminal residue" evidence="1">
    <location>
        <position position="155"/>
    </location>
</feature>
<sequence>MQIILLTLFLTTCSFVYAGFDLDIDDDGKTEALTDGLLVIRHMFGFSGDSLTTGAVGSGANRPSAQDIETLLVASTTELDIDGDGSTQALTDGLLIIRELFGFSGDALIAGALSTSSTRQTGSSVVEYLNTIKDSDNDTYVDSIDTFPNDSTEWV</sequence>
<reference evidence="1" key="1">
    <citation type="submission" date="2018-05" db="EMBL/GenBank/DDBJ databases">
        <authorList>
            <person name="Lanie J.A."/>
            <person name="Ng W.-L."/>
            <person name="Kazmierczak K.M."/>
            <person name="Andrzejewski T.M."/>
            <person name="Davidsen T.M."/>
            <person name="Wayne K.J."/>
            <person name="Tettelin H."/>
            <person name="Glass J.I."/>
            <person name="Rusch D."/>
            <person name="Podicherti R."/>
            <person name="Tsui H.-C.T."/>
            <person name="Winkler M.E."/>
        </authorList>
    </citation>
    <scope>NUCLEOTIDE SEQUENCE</scope>
</reference>
<proteinExistence type="predicted"/>
<name>A0A383EAK3_9ZZZZ</name>
<dbReference type="EMBL" id="UINC01223990">
    <property type="protein sequence ID" value="SVE53413.1"/>
    <property type="molecule type" value="Genomic_DNA"/>
</dbReference>
<organism evidence="1">
    <name type="scientific">marine metagenome</name>
    <dbReference type="NCBI Taxonomy" id="408172"/>
    <lineage>
        <taxon>unclassified sequences</taxon>
        <taxon>metagenomes</taxon>
        <taxon>ecological metagenomes</taxon>
    </lineage>
</organism>
<dbReference type="AlphaFoldDB" id="A0A383EAK3"/>
<evidence type="ECO:0000313" key="1">
    <source>
        <dbReference type="EMBL" id="SVE53413.1"/>
    </source>
</evidence>
<accession>A0A383EAK3</accession>
<protein>
    <submittedName>
        <fullName evidence="1">Uncharacterized protein</fullName>
    </submittedName>
</protein>